<feature type="compositionally biased region" description="Pro residues" evidence="1">
    <location>
        <begin position="154"/>
        <end position="179"/>
    </location>
</feature>
<comment type="caution">
    <text evidence="2">The sequence shown here is derived from an EMBL/GenBank/DDBJ whole genome shotgun (WGS) entry which is preliminary data.</text>
</comment>
<sequence length="179" mass="18705">MAYADFATIGLGIRPDPEVRATSVNEVPRPRSESARPAAGALPASSPFDCWVGIPRPLRKHRELVGAERAFALADWVEDVGAMNLASELLRTREVLADVLRLLRQCGVDPVAEFERAAAAERAAVGAPENPGTGAPGGDMLAACQEPTSTTVPRPGPTPPGPRIPQPLPGPQSLPGPPS</sequence>
<proteinExistence type="predicted"/>
<accession>A0ABP9GZ75</accession>
<dbReference type="RefSeq" id="WP_345674714.1">
    <property type="nucleotide sequence ID" value="NZ_BAABHS010000005.1"/>
</dbReference>
<protein>
    <submittedName>
        <fullName evidence="2">Uncharacterized protein</fullName>
    </submittedName>
</protein>
<name>A0ABP9GZ75_9ACTN</name>
<feature type="region of interest" description="Disordered" evidence="1">
    <location>
        <begin position="122"/>
        <end position="179"/>
    </location>
</feature>
<evidence type="ECO:0000256" key="1">
    <source>
        <dbReference type="SAM" id="MobiDB-lite"/>
    </source>
</evidence>
<organism evidence="2 3">
    <name type="scientific">Yinghuangia aomiensis</name>
    <dbReference type="NCBI Taxonomy" id="676205"/>
    <lineage>
        <taxon>Bacteria</taxon>
        <taxon>Bacillati</taxon>
        <taxon>Actinomycetota</taxon>
        <taxon>Actinomycetes</taxon>
        <taxon>Kitasatosporales</taxon>
        <taxon>Streptomycetaceae</taxon>
        <taxon>Yinghuangia</taxon>
    </lineage>
</organism>
<gene>
    <name evidence="2" type="ORF">GCM10023205_17080</name>
</gene>
<evidence type="ECO:0000313" key="3">
    <source>
        <dbReference type="Proteomes" id="UP001500466"/>
    </source>
</evidence>
<evidence type="ECO:0000313" key="2">
    <source>
        <dbReference type="EMBL" id="GAA4955719.1"/>
    </source>
</evidence>
<keyword evidence="3" id="KW-1185">Reference proteome</keyword>
<dbReference type="Proteomes" id="UP001500466">
    <property type="component" value="Unassembled WGS sequence"/>
</dbReference>
<dbReference type="EMBL" id="BAABHS010000005">
    <property type="protein sequence ID" value="GAA4955719.1"/>
    <property type="molecule type" value="Genomic_DNA"/>
</dbReference>
<reference evidence="3" key="1">
    <citation type="journal article" date="2019" name="Int. J. Syst. Evol. Microbiol.">
        <title>The Global Catalogue of Microorganisms (GCM) 10K type strain sequencing project: providing services to taxonomists for standard genome sequencing and annotation.</title>
        <authorList>
            <consortium name="The Broad Institute Genomics Platform"/>
            <consortium name="The Broad Institute Genome Sequencing Center for Infectious Disease"/>
            <person name="Wu L."/>
            <person name="Ma J."/>
        </authorList>
    </citation>
    <scope>NUCLEOTIDE SEQUENCE [LARGE SCALE GENOMIC DNA]</scope>
    <source>
        <strain evidence="3">JCM 17986</strain>
    </source>
</reference>